<name>A0A8T3DM09_9TELE</name>
<reference evidence="2" key="1">
    <citation type="submission" date="2021-01" db="EMBL/GenBank/DDBJ databases">
        <authorList>
            <person name="Zahm M."/>
            <person name="Roques C."/>
            <person name="Cabau C."/>
            <person name="Klopp C."/>
            <person name="Donnadieu C."/>
            <person name="Jouanno E."/>
            <person name="Lampietro C."/>
            <person name="Louis A."/>
            <person name="Herpin A."/>
            <person name="Echchiki A."/>
            <person name="Berthelot C."/>
            <person name="Parey E."/>
            <person name="Roest-Crollius H."/>
            <person name="Braasch I."/>
            <person name="Postlethwait J."/>
            <person name="Bobe J."/>
            <person name="Montfort J."/>
            <person name="Bouchez O."/>
            <person name="Begum T."/>
            <person name="Mejri S."/>
            <person name="Adams A."/>
            <person name="Chen W.-J."/>
            <person name="Guiguen Y."/>
        </authorList>
    </citation>
    <scope>NUCLEOTIDE SEQUENCE</scope>
    <source>
        <tissue evidence="2">Blood</tissue>
    </source>
</reference>
<comment type="caution">
    <text evidence="2">The sequence shown here is derived from an EMBL/GenBank/DDBJ whole genome shotgun (WGS) entry which is preliminary data.</text>
</comment>
<feature type="compositionally biased region" description="Pro residues" evidence="1">
    <location>
        <begin position="36"/>
        <end position="47"/>
    </location>
</feature>
<accession>A0A8T3DM09</accession>
<evidence type="ECO:0000313" key="2">
    <source>
        <dbReference type="EMBL" id="KAI1896894.1"/>
    </source>
</evidence>
<dbReference type="EMBL" id="JAERUA010000008">
    <property type="protein sequence ID" value="KAI1896894.1"/>
    <property type="molecule type" value="Genomic_DNA"/>
</dbReference>
<evidence type="ECO:0000313" key="3">
    <source>
        <dbReference type="Proteomes" id="UP000829720"/>
    </source>
</evidence>
<sequence length="103" mass="11014">MTGDYVSHCGPMGMGQSSFGPPQMPPHSAQLRHGPPVRPYIPGPPHHPAMLLHGGPPPPHHHHPHHPHHHHRHPAAMPMPASSPPTFNPGDPAPLGGQVMDIL</sequence>
<gene>
    <name evidence="2" type="ORF">AGOR_G00099560</name>
</gene>
<protein>
    <submittedName>
        <fullName evidence="2">Uncharacterized protein</fullName>
    </submittedName>
</protein>
<dbReference type="Proteomes" id="UP000829720">
    <property type="component" value="Unassembled WGS sequence"/>
</dbReference>
<feature type="compositionally biased region" description="Basic residues" evidence="1">
    <location>
        <begin position="59"/>
        <end position="74"/>
    </location>
</feature>
<organism evidence="2 3">
    <name type="scientific">Albula goreensis</name>
    <dbReference type="NCBI Taxonomy" id="1534307"/>
    <lineage>
        <taxon>Eukaryota</taxon>
        <taxon>Metazoa</taxon>
        <taxon>Chordata</taxon>
        <taxon>Craniata</taxon>
        <taxon>Vertebrata</taxon>
        <taxon>Euteleostomi</taxon>
        <taxon>Actinopterygii</taxon>
        <taxon>Neopterygii</taxon>
        <taxon>Teleostei</taxon>
        <taxon>Albuliformes</taxon>
        <taxon>Albulidae</taxon>
        <taxon>Albula</taxon>
    </lineage>
</organism>
<keyword evidence="3" id="KW-1185">Reference proteome</keyword>
<dbReference type="AlphaFoldDB" id="A0A8T3DM09"/>
<feature type="region of interest" description="Disordered" evidence="1">
    <location>
        <begin position="1"/>
        <end position="103"/>
    </location>
</feature>
<evidence type="ECO:0000256" key="1">
    <source>
        <dbReference type="SAM" id="MobiDB-lite"/>
    </source>
</evidence>
<proteinExistence type="predicted"/>